<evidence type="ECO:0000313" key="3">
    <source>
        <dbReference type="EMBL" id="TKA29851.1"/>
    </source>
</evidence>
<accession>A0A4U0U430</accession>
<dbReference type="InterPro" id="IPR045153">
    <property type="entry name" value="Est1/Ebs1-like"/>
</dbReference>
<feature type="compositionally biased region" description="Polar residues" evidence="1">
    <location>
        <begin position="371"/>
        <end position="382"/>
    </location>
</feature>
<name>A0A4U0U430_9PEZI</name>
<dbReference type="FunFam" id="1.25.40.10:FF:000202">
    <property type="entry name" value="Unplaced genomic scaffold supercont1.7, whole genome shotgun sequence"/>
    <property type="match status" value="1"/>
</dbReference>
<proteinExistence type="predicted"/>
<evidence type="ECO:0000259" key="2">
    <source>
        <dbReference type="Pfam" id="PF10373"/>
    </source>
</evidence>
<dbReference type="GO" id="GO:0070034">
    <property type="term" value="F:telomerase RNA binding"/>
    <property type="evidence" value="ECO:0007669"/>
    <property type="project" value="TreeGrafter"/>
</dbReference>
<dbReference type="InterPro" id="IPR011990">
    <property type="entry name" value="TPR-like_helical_dom_sf"/>
</dbReference>
<sequence length="534" mass="58782">MQNLYFTTRLGAAPEQSGVNSSLANVRFPGLVLQPDSSPISQDQLATEVKGIYAGLVMVESKCINIDAAQASDPSTVLAPEQWQALVALHRTLLYEHHDFLMATQHPSATSALKALPLRYSMPARMWKHGIHAFLEVLRHRRPHSQDYMLAFIYLAYQMMALLFETIPAFLDTWIECLGDLARYRMAIEQEREPHAQWGGVAASWYLKAADRHPEIGRLYHHLGILERPSLRKFACYGKSLTCVMPFPNARDSLKTLCNSIKEDGDAAKRFRRSTEARMCIMFALIFLKEGRDAIDAARTVAFRLVEIPDSFCWRECGVPLAITSISALLAQGSPTNPIRSAYDAFIQTQMGTSPSPSNDTPGPRPAANGLQASPDTQSDQGNMLLSTARSIMLSTLSYSLQTRNDANSIRDVLPFVHESTYLQFDFNSRTFKAAGSDIAEATVQPLTTNEAVPSDTSLLPSPTSVSAHGFSDGDFVHVGHPMQPSMPLPQHVPSSCVSVASVSPEQSTTYDDKHIAAGNVQIAESDAMHWEAA</sequence>
<gene>
    <name evidence="3" type="ORF">B0A50_03215</name>
</gene>
<protein>
    <recommendedName>
        <fullName evidence="2">DNA/RNA-binding domain-containing protein</fullName>
    </recommendedName>
</protein>
<keyword evidence="4" id="KW-1185">Reference proteome</keyword>
<dbReference type="GO" id="GO:0005697">
    <property type="term" value="C:telomerase holoenzyme complex"/>
    <property type="evidence" value="ECO:0007669"/>
    <property type="project" value="TreeGrafter"/>
</dbReference>
<dbReference type="PANTHER" id="PTHR15696">
    <property type="entry name" value="SMG-7 SUPPRESSOR WITH MORPHOLOGICAL EFFECT ON GENITALIA PROTEIN 7"/>
    <property type="match status" value="1"/>
</dbReference>
<feature type="domain" description="DNA/RNA-binding" evidence="2">
    <location>
        <begin position="202"/>
        <end position="261"/>
    </location>
</feature>
<dbReference type="Pfam" id="PF10373">
    <property type="entry name" value="EST1_DNA_bind"/>
    <property type="match status" value="1"/>
</dbReference>
<reference evidence="3 4" key="1">
    <citation type="submission" date="2017-03" db="EMBL/GenBank/DDBJ databases">
        <title>Genomes of endolithic fungi from Antarctica.</title>
        <authorList>
            <person name="Coleine C."/>
            <person name="Masonjones S."/>
            <person name="Stajich J.E."/>
        </authorList>
    </citation>
    <scope>NUCLEOTIDE SEQUENCE [LARGE SCALE GENOMIC DNA]</scope>
    <source>
        <strain evidence="3 4">CCFEE 6315</strain>
    </source>
</reference>
<dbReference type="GO" id="GO:0000184">
    <property type="term" value="P:nuclear-transcribed mRNA catabolic process, nonsense-mediated decay"/>
    <property type="evidence" value="ECO:0007669"/>
    <property type="project" value="TreeGrafter"/>
</dbReference>
<feature type="region of interest" description="Disordered" evidence="1">
    <location>
        <begin position="350"/>
        <end position="382"/>
    </location>
</feature>
<dbReference type="Proteomes" id="UP000308549">
    <property type="component" value="Unassembled WGS sequence"/>
</dbReference>
<evidence type="ECO:0000256" key="1">
    <source>
        <dbReference type="SAM" id="MobiDB-lite"/>
    </source>
</evidence>
<feature type="compositionally biased region" description="Polar residues" evidence="1">
    <location>
        <begin position="350"/>
        <end position="361"/>
    </location>
</feature>
<dbReference type="GO" id="GO:0042162">
    <property type="term" value="F:telomeric DNA binding"/>
    <property type="evidence" value="ECO:0007669"/>
    <property type="project" value="TreeGrafter"/>
</dbReference>
<dbReference type="Gene3D" id="1.25.40.10">
    <property type="entry name" value="Tetratricopeptide repeat domain"/>
    <property type="match status" value="1"/>
</dbReference>
<dbReference type="InterPro" id="IPR018834">
    <property type="entry name" value="DNA/RNA-bd_Est1-type"/>
</dbReference>
<dbReference type="OrthoDB" id="2017974at2759"/>
<dbReference type="PANTHER" id="PTHR15696:SF0">
    <property type="entry name" value="TELOMERASE-BINDING PROTEIN EST1A"/>
    <property type="match status" value="1"/>
</dbReference>
<dbReference type="SUPFAM" id="SSF48452">
    <property type="entry name" value="TPR-like"/>
    <property type="match status" value="1"/>
</dbReference>
<dbReference type="AlphaFoldDB" id="A0A4U0U430"/>
<comment type="caution">
    <text evidence="3">The sequence shown here is derived from an EMBL/GenBank/DDBJ whole genome shotgun (WGS) entry which is preliminary data.</text>
</comment>
<dbReference type="EMBL" id="NAJL01000013">
    <property type="protein sequence ID" value="TKA29851.1"/>
    <property type="molecule type" value="Genomic_DNA"/>
</dbReference>
<evidence type="ECO:0000313" key="4">
    <source>
        <dbReference type="Proteomes" id="UP000308549"/>
    </source>
</evidence>
<organism evidence="3 4">
    <name type="scientific">Salinomyces thailandicus</name>
    <dbReference type="NCBI Taxonomy" id="706561"/>
    <lineage>
        <taxon>Eukaryota</taxon>
        <taxon>Fungi</taxon>
        <taxon>Dikarya</taxon>
        <taxon>Ascomycota</taxon>
        <taxon>Pezizomycotina</taxon>
        <taxon>Dothideomycetes</taxon>
        <taxon>Dothideomycetidae</taxon>
        <taxon>Mycosphaerellales</taxon>
        <taxon>Teratosphaeriaceae</taxon>
        <taxon>Salinomyces</taxon>
    </lineage>
</organism>